<keyword evidence="4" id="KW-1185">Reference proteome</keyword>
<dbReference type="SUPFAM" id="SSF111369">
    <property type="entry name" value="HlyD-like secretion proteins"/>
    <property type="match status" value="1"/>
</dbReference>
<dbReference type="Gene3D" id="2.40.420.20">
    <property type="match status" value="1"/>
</dbReference>
<dbReference type="AlphaFoldDB" id="A0A1B1UDW4"/>
<dbReference type="STRING" id="1274631.LMTR13_12895"/>
<dbReference type="GO" id="GO:0030313">
    <property type="term" value="C:cell envelope"/>
    <property type="evidence" value="ECO:0007669"/>
    <property type="project" value="TreeGrafter"/>
</dbReference>
<feature type="chain" id="PRO_5008530458" evidence="2">
    <location>
        <begin position="28"/>
        <end position="553"/>
    </location>
</feature>
<protein>
    <submittedName>
        <fullName evidence="3">RND transporter</fullName>
    </submittedName>
</protein>
<proteinExistence type="predicted"/>
<keyword evidence="1" id="KW-0813">Transport</keyword>
<dbReference type="OrthoDB" id="7297681at2"/>
<keyword evidence="2" id="KW-0732">Signal</keyword>
<dbReference type="PANTHER" id="PTHR30097">
    <property type="entry name" value="CATION EFFLUX SYSTEM PROTEIN CUSB"/>
    <property type="match status" value="1"/>
</dbReference>
<evidence type="ECO:0000313" key="4">
    <source>
        <dbReference type="Proteomes" id="UP000092839"/>
    </source>
</evidence>
<evidence type="ECO:0000256" key="1">
    <source>
        <dbReference type="ARBA" id="ARBA00022448"/>
    </source>
</evidence>
<dbReference type="PANTHER" id="PTHR30097:SF4">
    <property type="entry name" value="SLR6042 PROTEIN"/>
    <property type="match status" value="1"/>
</dbReference>
<dbReference type="InterPro" id="IPR051909">
    <property type="entry name" value="MFP_Cation_Efflux"/>
</dbReference>
<dbReference type="KEGG" id="bic:LMTR13_12895"/>
<dbReference type="RefSeq" id="WP_065728206.1">
    <property type="nucleotide sequence ID" value="NZ_CP016428.1"/>
</dbReference>
<name>A0A1B1UDW4_9BRAD</name>
<reference evidence="3 4" key="1">
    <citation type="submission" date="2016-07" db="EMBL/GenBank/DDBJ databases">
        <title>Complete genome sequence of Bradyrhizobium icense LMTR 13T, a potential inoculant strain isolated from lima bean (Phaseolus lunatus) in Peru.</title>
        <authorList>
            <person name="Ormeno-Orrillo E."/>
            <person name="Duran D."/>
            <person name="Rogel M.A."/>
            <person name="Rey L."/>
            <person name="Imperial J."/>
            <person name="Ruiz-Argueso T."/>
            <person name="Martinez-Romero E."/>
        </authorList>
    </citation>
    <scope>NUCLEOTIDE SEQUENCE [LARGE SCALE GENOMIC DNA]</scope>
    <source>
        <strain evidence="3 4">LMTR 13</strain>
    </source>
</reference>
<accession>A0A1B1UDW4</accession>
<dbReference type="Gene3D" id="2.40.50.100">
    <property type="match status" value="1"/>
</dbReference>
<dbReference type="GO" id="GO:0015679">
    <property type="term" value="P:plasma membrane copper ion transport"/>
    <property type="evidence" value="ECO:0007669"/>
    <property type="project" value="TreeGrafter"/>
</dbReference>
<evidence type="ECO:0000256" key="2">
    <source>
        <dbReference type="SAM" id="SignalP"/>
    </source>
</evidence>
<dbReference type="Proteomes" id="UP000092839">
    <property type="component" value="Chromosome"/>
</dbReference>
<dbReference type="EMBL" id="CP016428">
    <property type="protein sequence ID" value="ANW00935.1"/>
    <property type="molecule type" value="Genomic_DNA"/>
</dbReference>
<sequence>MLSHFGRALRALAAVAALSAALAPASAHEGHDHGEQPAVSTGALPRGEADSDIFEIVAVVRGDHLEIHLDRFATNEPVTGAVLEVETPGGSATATENGDGTYRLPAPWLAKNGRTDLIFTVTVGDATDILPMTIQTAREAAQSAVQGDASAHGEHIGKASFLPALGGLLAGTLLTAIALRGKRAAAIVVLLAALTGVRGTKAHEGHGHEEDKAQVAISAVSGERAQRLPDGTVFVPKTVQRIFALRTLVAEQAKHRKVTELPGRIIPDPNASGYVQSAVGGRLSAPPEGFPRLGTRVKQGDILGYVTPPIQAIDISDMRQRQGELDQQISIVERRFARYEQLAPSGAISRTQLEDTRLELEGLRERRASIEKSRREPEPLIAPVAGVIAEGSAVAGQIVQPSSIVFNIIDPARLWVEALSFENIEPSQGARASTYTGRNYDLIYRGTGFADRSQSVPVHFAVTGDTAGLRAGQFLTVLAGTDETKEGLAVPRSSVVRGSNGQDFVYEHVAPERFMARSVRTEPLDGDRVLIVSGFAPGKRIVSQGADLLDHVR</sequence>
<evidence type="ECO:0000313" key="3">
    <source>
        <dbReference type="EMBL" id="ANW00935.1"/>
    </source>
</evidence>
<gene>
    <name evidence="3" type="ORF">LMTR13_12895</name>
</gene>
<feature type="signal peptide" evidence="2">
    <location>
        <begin position="1"/>
        <end position="27"/>
    </location>
</feature>
<dbReference type="Gene3D" id="1.10.287.470">
    <property type="entry name" value="Helix hairpin bin"/>
    <property type="match status" value="1"/>
</dbReference>
<organism evidence="3 4">
    <name type="scientific">Bradyrhizobium icense</name>
    <dbReference type="NCBI Taxonomy" id="1274631"/>
    <lineage>
        <taxon>Bacteria</taxon>
        <taxon>Pseudomonadati</taxon>
        <taxon>Pseudomonadota</taxon>
        <taxon>Alphaproteobacteria</taxon>
        <taxon>Hyphomicrobiales</taxon>
        <taxon>Nitrobacteraceae</taxon>
        <taxon>Bradyrhizobium</taxon>
    </lineage>
</organism>
<dbReference type="GO" id="GO:0060003">
    <property type="term" value="P:copper ion export"/>
    <property type="evidence" value="ECO:0007669"/>
    <property type="project" value="TreeGrafter"/>
</dbReference>